<comment type="caution">
    <text evidence="4">The sequence shown here is derived from an EMBL/GenBank/DDBJ whole genome shotgun (WGS) entry which is preliminary data.</text>
</comment>
<accession>A0A833HNV1</accession>
<evidence type="ECO:0008006" key="6">
    <source>
        <dbReference type="Google" id="ProtNLM"/>
    </source>
</evidence>
<name>A0A833HNV1_9FIRM</name>
<dbReference type="Proteomes" id="UP000465601">
    <property type="component" value="Unassembled WGS sequence"/>
</dbReference>
<dbReference type="InterPro" id="IPR016975">
    <property type="entry name" value="Cell_wall_LiaF"/>
</dbReference>
<feature type="domain" description="LiaF transmembrane" evidence="3">
    <location>
        <begin position="5"/>
        <end position="113"/>
    </location>
</feature>
<keyword evidence="1" id="KW-1133">Transmembrane helix</keyword>
<evidence type="ECO:0000313" key="4">
    <source>
        <dbReference type="EMBL" id="KAB3530054.1"/>
    </source>
</evidence>
<dbReference type="RefSeq" id="WP_151865861.1">
    <property type="nucleotide sequence ID" value="NZ_WBZB01000024.1"/>
</dbReference>
<feature type="transmembrane region" description="Helical" evidence="1">
    <location>
        <begin position="36"/>
        <end position="53"/>
    </location>
</feature>
<organism evidence="4 5">
    <name type="scientific">Alkaliphilus serpentinus</name>
    <dbReference type="NCBI Taxonomy" id="1482731"/>
    <lineage>
        <taxon>Bacteria</taxon>
        <taxon>Bacillati</taxon>
        <taxon>Bacillota</taxon>
        <taxon>Clostridia</taxon>
        <taxon>Peptostreptococcales</taxon>
        <taxon>Natronincolaceae</taxon>
        <taxon>Alkaliphilus</taxon>
    </lineage>
</organism>
<dbReference type="InterPro" id="IPR047793">
    <property type="entry name" value="LiaF_C"/>
</dbReference>
<dbReference type="OrthoDB" id="1953204at2"/>
<evidence type="ECO:0000259" key="2">
    <source>
        <dbReference type="Pfam" id="PF09922"/>
    </source>
</evidence>
<feature type="domain" description="Cell wall-active antibiotics response LiaF-like C-terminal" evidence="2">
    <location>
        <begin position="148"/>
        <end position="258"/>
    </location>
</feature>
<dbReference type="Pfam" id="PF09922">
    <property type="entry name" value="LiaF-like_C"/>
    <property type="match status" value="1"/>
</dbReference>
<sequence length="263" mass="29738">MKKNFWGILLVALGVLFLLSNAGIMAYDMGEIVYTYWPLIFVIWGLSSIINKITSRKYGFRLTDLVFPLFLIAGGLILTGNRLDMFGRTISFWQVFWPFVLIYIGLSFFTSHSFVYINDIKYDGKHKAKDNYKHNPNGFSEGKRHISIGSLDIGNEPWVLEDTNYHVGIGETTIDLSKAFLKEGETNMQITGHIGSITVEIPSDMAINVVANLSLGNISIFGNDHAVNPRTVTYRSEFYDEADKKLILYLSLKIGEIELEKVC</sequence>
<dbReference type="EMBL" id="WBZB01000024">
    <property type="protein sequence ID" value="KAB3530054.1"/>
    <property type="molecule type" value="Genomic_DNA"/>
</dbReference>
<proteinExistence type="predicted"/>
<dbReference type="Pfam" id="PF22570">
    <property type="entry name" value="LiaF-TM"/>
    <property type="match status" value="1"/>
</dbReference>
<evidence type="ECO:0000256" key="1">
    <source>
        <dbReference type="SAM" id="Phobius"/>
    </source>
</evidence>
<dbReference type="InterPro" id="IPR054331">
    <property type="entry name" value="LiaF_TM"/>
</dbReference>
<evidence type="ECO:0000259" key="3">
    <source>
        <dbReference type="Pfam" id="PF22570"/>
    </source>
</evidence>
<feature type="transmembrane region" description="Helical" evidence="1">
    <location>
        <begin position="65"/>
        <end position="83"/>
    </location>
</feature>
<gene>
    <name evidence="4" type="ORF">F8153_08150</name>
</gene>
<evidence type="ECO:0000313" key="5">
    <source>
        <dbReference type="Proteomes" id="UP000465601"/>
    </source>
</evidence>
<dbReference type="InterPro" id="IPR024425">
    <property type="entry name" value="LiaF-like_C"/>
</dbReference>
<keyword evidence="5" id="KW-1185">Reference proteome</keyword>
<reference evidence="4 5" key="1">
    <citation type="submission" date="2019-10" db="EMBL/GenBank/DDBJ databases">
        <title>Alkaliphilus serpentinus sp. nov. and Alkaliphilus pronyensis sp. nov., two novel anaerobic alkaliphilic species isolated from the serpentinized-hosted hydrothermal field of the Prony Bay (New Caledonia).</title>
        <authorList>
            <person name="Postec A."/>
        </authorList>
    </citation>
    <scope>NUCLEOTIDE SEQUENCE [LARGE SCALE GENOMIC DNA]</scope>
    <source>
        <strain evidence="4 5">LacT</strain>
    </source>
</reference>
<dbReference type="GO" id="GO:0016020">
    <property type="term" value="C:membrane"/>
    <property type="evidence" value="ECO:0007669"/>
    <property type="project" value="InterPro"/>
</dbReference>
<dbReference type="PIRSF" id="PIRSF031509">
    <property type="entry name" value="Cell_wall_LiaF/YvqF"/>
    <property type="match status" value="1"/>
</dbReference>
<dbReference type="NCBIfam" id="NF040535">
    <property type="entry name" value="LiaF_C_term"/>
    <property type="match status" value="1"/>
</dbReference>
<keyword evidence="1" id="KW-0812">Transmembrane</keyword>
<dbReference type="AlphaFoldDB" id="A0A833HNV1"/>
<protein>
    <recommendedName>
        <fullName evidence="6">Cell wall-active antibiotics response protein</fullName>
    </recommendedName>
</protein>
<keyword evidence="1" id="KW-0472">Membrane</keyword>
<feature type="transmembrane region" description="Helical" evidence="1">
    <location>
        <begin position="95"/>
        <end position="117"/>
    </location>
</feature>